<dbReference type="EC" id="6.3.1.-" evidence="13"/>
<dbReference type="PANTHER" id="PTHR43785">
    <property type="entry name" value="GAMMA-GLUTAMYLPUTRESCINE SYNTHETASE"/>
    <property type="match status" value="1"/>
</dbReference>
<dbReference type="InterPro" id="IPR014746">
    <property type="entry name" value="Gln_synth/guanido_kin_cat_dom"/>
</dbReference>
<evidence type="ECO:0000256" key="8">
    <source>
        <dbReference type="ARBA" id="ARBA00023231"/>
    </source>
</evidence>
<dbReference type="SUPFAM" id="SSF55931">
    <property type="entry name" value="Glutamine synthetase/guanido kinase"/>
    <property type="match status" value="1"/>
</dbReference>
<dbReference type="EMBL" id="JAWXYC010000004">
    <property type="protein sequence ID" value="MDX5954056.1"/>
    <property type="molecule type" value="Genomic_DNA"/>
</dbReference>
<evidence type="ECO:0000256" key="6">
    <source>
        <dbReference type="ARBA" id="ARBA00022840"/>
    </source>
</evidence>
<dbReference type="SUPFAM" id="SSF54368">
    <property type="entry name" value="Glutamine synthetase, N-terminal domain"/>
    <property type="match status" value="1"/>
</dbReference>
<reference evidence="13 16" key="2">
    <citation type="submission" date="2023-11" db="EMBL/GenBank/DDBJ databases">
        <title>MicrobeMod: A computational toolkit for identifying prokaryotic methylation and restriction-modification with nanopore sequencing.</title>
        <authorList>
            <person name="Crits-Christoph A."/>
            <person name="Kang S.C."/>
            <person name="Lee H."/>
            <person name="Ostrov N."/>
        </authorList>
    </citation>
    <scope>NUCLEOTIDE SEQUENCE [LARGE SCALE GENOMIC DNA]</scope>
    <source>
        <strain evidence="13 16">ATCC 29145</strain>
    </source>
</reference>
<comment type="similarity">
    <text evidence="3 9 10">Belongs to the glutamine synthetase family.</text>
</comment>
<dbReference type="GO" id="GO:0005524">
    <property type="term" value="F:ATP binding"/>
    <property type="evidence" value="ECO:0007669"/>
    <property type="project" value="UniProtKB-KW"/>
</dbReference>
<evidence type="ECO:0000259" key="11">
    <source>
        <dbReference type="PROSITE" id="PS51986"/>
    </source>
</evidence>
<name>A0A0P0ESU5_AZOBR</name>
<evidence type="ECO:0000256" key="5">
    <source>
        <dbReference type="ARBA" id="ARBA00022741"/>
    </source>
</evidence>
<evidence type="ECO:0000313" key="14">
    <source>
        <dbReference type="EMBL" id="QCO07933.1"/>
    </source>
</evidence>
<keyword evidence="6" id="KW-0067">ATP-binding</keyword>
<dbReference type="Proteomes" id="UP001277471">
    <property type="component" value="Unassembled WGS sequence"/>
</dbReference>
<dbReference type="GeneID" id="56448099"/>
<gene>
    <name evidence="14" type="ORF">D3868_02015</name>
    <name evidence="13" type="ORF">SIM66_23040</name>
</gene>
<dbReference type="InterPro" id="IPR008146">
    <property type="entry name" value="Gln_synth_cat_dom"/>
</dbReference>
<evidence type="ECO:0000259" key="12">
    <source>
        <dbReference type="PROSITE" id="PS51987"/>
    </source>
</evidence>
<protein>
    <submittedName>
        <fullName evidence="13 14">Glutamine synthetase</fullName>
        <ecNumber evidence="13">6.3.1.-</ecNumber>
    </submittedName>
</protein>
<keyword evidence="7" id="KW-0460">Magnesium</keyword>
<evidence type="ECO:0000256" key="4">
    <source>
        <dbReference type="ARBA" id="ARBA00022598"/>
    </source>
</evidence>
<dbReference type="PROSITE" id="PS51987">
    <property type="entry name" value="GS_CATALYTIC"/>
    <property type="match status" value="1"/>
</dbReference>
<comment type="function">
    <text evidence="2">Catalyzes the ATP-dependent biosynthesis of glutamine from glutamate and ammonia.</text>
</comment>
<keyword evidence="5" id="KW-0547">Nucleotide-binding</keyword>
<dbReference type="PANTHER" id="PTHR43785:SF3">
    <property type="entry name" value="GS CATALYTIC DOMAIN-CONTAINING PROTEIN"/>
    <property type="match status" value="1"/>
</dbReference>
<dbReference type="Proteomes" id="UP000298774">
    <property type="component" value="Chromosome"/>
</dbReference>
<evidence type="ECO:0000256" key="9">
    <source>
        <dbReference type="PROSITE-ProRule" id="PRU01330"/>
    </source>
</evidence>
<dbReference type="SMART" id="SM01230">
    <property type="entry name" value="Gln-synt_C"/>
    <property type="match status" value="1"/>
</dbReference>
<dbReference type="KEGG" id="abf:AMK58_07845"/>
<sequence length="447" mass="50069">MGFMEDFIKKNRITEVECLVPDMSGIARGKIVPAEKFLRILRDRGLRLPEAIFVQTVTGEYPEDDAVTSDENSDIYMIPDERTIRFVPWYEEPTAQVITDCVYADGSPVNFSPRHVLKRVLSLYEERGWKPMVAPELEFFLVQVNKDPDYPLVPPVGRNGRVESGRQAFGIDAVNEFDPIFEMVYDFCEAQDIDIDTLTHEAGAAQIEINFNHGDALELADQAFLFKRTAREAALRHQVYATFMAKPMQNEPGSAMHIHQSVVDADSGRNLFSDANGADTPLFMSHIAGLQKYLPYAMPLLAPNVNSYRRLVPNSDAPINVHWGRDNRTTGLRVPVSPADSRRVENRVAGADANPYLAIAASLACGYLGMAQGLEPTDPVKGSAYRLAFTLPRHQGDALQKFNACKPLKEVLGEKFLDAVTCVKEAEYEAYHRVISSWERENLLLNV</sequence>
<keyword evidence="16" id="KW-1185">Reference proteome</keyword>
<dbReference type="PROSITE" id="PS00181">
    <property type="entry name" value="GLNA_ATP"/>
    <property type="match status" value="1"/>
</dbReference>
<keyword evidence="8" id="KW-0535">Nitrogen fixation</keyword>
<proteinExistence type="inferred from homology"/>
<keyword evidence="4 13" id="KW-0436">Ligase</keyword>
<dbReference type="FunFam" id="3.30.590.10:FF:000005">
    <property type="entry name" value="Probable glutamine synthetase"/>
    <property type="match status" value="1"/>
</dbReference>
<evidence type="ECO:0000256" key="2">
    <source>
        <dbReference type="ARBA" id="ARBA00003117"/>
    </source>
</evidence>
<feature type="domain" description="GS catalytic" evidence="12">
    <location>
        <begin position="113"/>
        <end position="447"/>
    </location>
</feature>
<evidence type="ECO:0000313" key="15">
    <source>
        <dbReference type="Proteomes" id="UP000298774"/>
    </source>
</evidence>
<organism evidence="14 15">
    <name type="scientific">Azospirillum brasilense</name>
    <dbReference type="NCBI Taxonomy" id="192"/>
    <lineage>
        <taxon>Bacteria</taxon>
        <taxon>Pseudomonadati</taxon>
        <taxon>Pseudomonadota</taxon>
        <taxon>Alphaproteobacteria</taxon>
        <taxon>Rhodospirillales</taxon>
        <taxon>Azospirillaceae</taxon>
        <taxon>Azospirillum</taxon>
    </lineage>
</organism>
<dbReference type="EMBL" id="CP032339">
    <property type="protein sequence ID" value="QCO07933.1"/>
    <property type="molecule type" value="Genomic_DNA"/>
</dbReference>
<dbReference type="InterPro" id="IPR008147">
    <property type="entry name" value="Gln_synt_N"/>
</dbReference>
<dbReference type="GO" id="GO:0006542">
    <property type="term" value="P:glutamine biosynthetic process"/>
    <property type="evidence" value="ECO:0007669"/>
    <property type="project" value="InterPro"/>
</dbReference>
<comment type="cofactor">
    <cofactor evidence="1">
        <name>Mg(2+)</name>
        <dbReference type="ChEBI" id="CHEBI:18420"/>
    </cofactor>
</comment>
<dbReference type="GO" id="GO:0004356">
    <property type="term" value="F:glutamine synthetase activity"/>
    <property type="evidence" value="ECO:0007669"/>
    <property type="project" value="InterPro"/>
</dbReference>
<dbReference type="Gene3D" id="3.10.20.70">
    <property type="entry name" value="Glutamine synthetase, N-terminal domain"/>
    <property type="match status" value="1"/>
</dbReference>
<evidence type="ECO:0000256" key="1">
    <source>
        <dbReference type="ARBA" id="ARBA00001946"/>
    </source>
</evidence>
<dbReference type="RefSeq" id="WP_035673873.1">
    <property type="nucleotide sequence ID" value="NZ_CP012914.1"/>
</dbReference>
<evidence type="ECO:0000256" key="10">
    <source>
        <dbReference type="RuleBase" id="RU000384"/>
    </source>
</evidence>
<evidence type="ECO:0000256" key="3">
    <source>
        <dbReference type="ARBA" id="ARBA00009897"/>
    </source>
</evidence>
<evidence type="ECO:0000313" key="13">
    <source>
        <dbReference type="EMBL" id="MDX5954056.1"/>
    </source>
</evidence>
<dbReference type="InterPro" id="IPR027303">
    <property type="entry name" value="Gln_synth_gly_rich_site"/>
</dbReference>
<dbReference type="AlphaFoldDB" id="A0A0P0ESU5"/>
<dbReference type="InterPro" id="IPR036651">
    <property type="entry name" value="Gln_synt_N_sf"/>
</dbReference>
<evidence type="ECO:0000256" key="7">
    <source>
        <dbReference type="ARBA" id="ARBA00022842"/>
    </source>
</evidence>
<dbReference type="Pfam" id="PF00120">
    <property type="entry name" value="Gln-synt_C"/>
    <property type="match status" value="1"/>
</dbReference>
<feature type="domain" description="GS beta-grasp" evidence="11">
    <location>
        <begin position="11"/>
        <end position="106"/>
    </location>
</feature>
<accession>A0A0P0ESU5</accession>
<dbReference type="Gene3D" id="3.30.590.10">
    <property type="entry name" value="Glutamine synthetase/guanido kinase, catalytic domain"/>
    <property type="match status" value="1"/>
</dbReference>
<dbReference type="PROSITE" id="PS51986">
    <property type="entry name" value="GS_BETA_GRASP"/>
    <property type="match status" value="1"/>
</dbReference>
<evidence type="ECO:0000313" key="16">
    <source>
        <dbReference type="Proteomes" id="UP001277471"/>
    </source>
</evidence>
<dbReference type="GO" id="GO:0006598">
    <property type="term" value="P:polyamine catabolic process"/>
    <property type="evidence" value="ECO:0007669"/>
    <property type="project" value="TreeGrafter"/>
</dbReference>
<reference evidence="14 15" key="1">
    <citation type="submission" date="2018-09" db="EMBL/GenBank/DDBJ databases">
        <title>Whole genome based analysis of evolution and adaptive divergence in Indian and Brazilian strains of Azospirillum brasilense.</title>
        <authorList>
            <person name="Singh C."/>
            <person name="Tripathi A.K."/>
        </authorList>
    </citation>
    <scope>NUCLEOTIDE SEQUENCE [LARGE SCALE GENOMIC DNA]</scope>
    <source>
        <strain evidence="14 15">MTCC4038</strain>
    </source>
</reference>